<name>A0A8H5JHK9_9HYPO</name>
<evidence type="ECO:0000256" key="9">
    <source>
        <dbReference type="ARBA" id="ARBA00023192"/>
    </source>
</evidence>
<dbReference type="InterPro" id="IPR002891">
    <property type="entry name" value="APS"/>
</dbReference>
<feature type="domain" description="Thioesterase" evidence="13">
    <location>
        <begin position="171"/>
        <end position="238"/>
    </location>
</feature>
<dbReference type="GO" id="GO:0005524">
    <property type="term" value="F:ATP binding"/>
    <property type="evidence" value="ECO:0007669"/>
    <property type="project" value="UniProtKB-KW"/>
</dbReference>
<dbReference type="GO" id="GO:0019344">
    <property type="term" value="P:cysteine biosynthetic process"/>
    <property type="evidence" value="ECO:0007669"/>
    <property type="project" value="UniProtKB-KW"/>
</dbReference>
<evidence type="ECO:0000256" key="2">
    <source>
        <dbReference type="ARBA" id="ARBA00007008"/>
    </source>
</evidence>
<dbReference type="GO" id="GO:0000103">
    <property type="term" value="P:sulfate assimilation"/>
    <property type="evidence" value="ECO:0007669"/>
    <property type="project" value="InterPro"/>
</dbReference>
<dbReference type="GO" id="GO:0004020">
    <property type="term" value="F:adenylylsulfate kinase activity"/>
    <property type="evidence" value="ECO:0007669"/>
    <property type="project" value="UniProtKB-EC"/>
</dbReference>
<keyword evidence="5" id="KW-0808">Transferase</keyword>
<evidence type="ECO:0000256" key="4">
    <source>
        <dbReference type="ARBA" id="ARBA00018163"/>
    </source>
</evidence>
<dbReference type="HAMAP" id="MF_00065">
    <property type="entry name" value="Adenylyl_sulf_kinase"/>
    <property type="match status" value="1"/>
</dbReference>
<dbReference type="NCBIfam" id="NF003013">
    <property type="entry name" value="PRK03846.1"/>
    <property type="match status" value="1"/>
</dbReference>
<dbReference type="EC" id="2.7.1.25" evidence="3"/>
<feature type="domain" description="APS kinase" evidence="12">
    <location>
        <begin position="349"/>
        <end position="507"/>
    </location>
</feature>
<proteinExistence type="inferred from homology"/>
<dbReference type="InterPro" id="IPR052061">
    <property type="entry name" value="PTE-AB_protein"/>
</dbReference>
<dbReference type="SUPFAM" id="SSF54637">
    <property type="entry name" value="Thioesterase/thiol ester dehydrase-isomerase"/>
    <property type="match status" value="1"/>
</dbReference>
<dbReference type="EMBL" id="JAAOAO010000218">
    <property type="protein sequence ID" value="KAF5555480.1"/>
    <property type="molecule type" value="Genomic_DNA"/>
</dbReference>
<keyword evidence="15" id="KW-1185">Reference proteome</keyword>
<keyword evidence="7" id="KW-0418">Kinase</keyword>
<comment type="pathway">
    <text evidence="1">Sulfur metabolism; hydrogen sulfide biosynthesis; sulfite from sulfate: step 2/3.</text>
</comment>
<dbReference type="InterPro" id="IPR006683">
    <property type="entry name" value="Thioestr_dom"/>
</dbReference>
<evidence type="ECO:0000256" key="8">
    <source>
        <dbReference type="ARBA" id="ARBA00022840"/>
    </source>
</evidence>
<keyword evidence="9" id="KW-0028">Amino-acid biosynthesis</keyword>
<evidence type="ECO:0000256" key="11">
    <source>
        <dbReference type="ARBA" id="ARBA00031464"/>
    </source>
</evidence>
<accession>A0A8H5JHK9</accession>
<evidence type="ECO:0000259" key="13">
    <source>
        <dbReference type="Pfam" id="PF03061"/>
    </source>
</evidence>
<dbReference type="Gene3D" id="3.10.129.10">
    <property type="entry name" value="Hotdog Thioesterase"/>
    <property type="match status" value="1"/>
</dbReference>
<dbReference type="InterPro" id="IPR059117">
    <property type="entry name" value="APS_kinase_dom"/>
</dbReference>
<protein>
    <recommendedName>
        <fullName evidence="4">Adenylyl-sulfate kinase</fullName>
        <ecNumber evidence="3">2.7.1.25</ecNumber>
    </recommendedName>
    <alternativeName>
        <fullName evidence="11">ATP adenosine-5'-phosphosulfate 3'-phosphotransferase</fullName>
    </alternativeName>
    <alternativeName>
        <fullName evidence="10">Adenosine-5'-phosphosulfate kinase</fullName>
    </alternativeName>
</protein>
<keyword evidence="6" id="KW-0547">Nucleotide-binding</keyword>
<dbReference type="FunFam" id="3.40.50.300:FF:000212">
    <property type="entry name" value="Adenylyl-sulfate kinase"/>
    <property type="match status" value="1"/>
</dbReference>
<dbReference type="InterPro" id="IPR029069">
    <property type="entry name" value="HotDog_dom_sf"/>
</dbReference>
<comment type="caution">
    <text evidence="14">The sequence shown here is derived from an EMBL/GenBank/DDBJ whole genome shotgun (WGS) entry which is preliminary data.</text>
</comment>
<dbReference type="Pfam" id="PF03061">
    <property type="entry name" value="4HBT"/>
    <property type="match status" value="1"/>
</dbReference>
<dbReference type="Pfam" id="PF01583">
    <property type="entry name" value="APS_kinase"/>
    <property type="match status" value="1"/>
</dbReference>
<evidence type="ECO:0000259" key="12">
    <source>
        <dbReference type="Pfam" id="PF01583"/>
    </source>
</evidence>
<gene>
    <name evidence="14" type="ORF">FNAPI_6136</name>
</gene>
<evidence type="ECO:0000256" key="5">
    <source>
        <dbReference type="ARBA" id="ARBA00022679"/>
    </source>
</evidence>
<dbReference type="CDD" id="cd03443">
    <property type="entry name" value="PaaI_thioesterase"/>
    <property type="match status" value="1"/>
</dbReference>
<sequence>MFSKQVGRNGRLAAQACKRFARLTQSRSYATGATAAAGGAFKRAAGMLLAGVGASTAGGFGTWYTMHSNGLGFHSDEESLRRFVANHEEAKMVEETINKHPLVAELRANPELTESRPHMKMPGSYRSRSLTGGALIGEGKMPVPPYAWMAPKGKQLVSIAYVGDDLCGHPGIVHGGLLATMLDEGLGRCSFGALPHNIAVTANLNVDYRKPTPAGSFLVLRAETYKVEGRKAWVRGHIELLTEPGEKPTIVAEAQALFISPKYAAGGSWSESSNRSSRALPVLAVPIIWLLNLVFKVSKSIHYPAIPTSLYIHPTSTPEVSVTNDALHSNITWHPSLSRKERNETRGQRGLTIWLTGLSASGKSTVATALEQHLLHLGVAAYRLDGDNVRFGLNKDLGFSEADRNENIRRISEVAKLFADSSTVAITSFISPYRADRKVARDLHEQATQGGDEPIPFIEVYVDVPLEVAEQRDPKGLYKKARAGEIKDFTGISAPYEEPENAEITIKTHENSVEECVAQIVQWLNEKGYLNKK</sequence>
<dbReference type="InterPro" id="IPR027417">
    <property type="entry name" value="P-loop_NTPase"/>
</dbReference>
<evidence type="ECO:0000313" key="14">
    <source>
        <dbReference type="EMBL" id="KAF5555480.1"/>
    </source>
</evidence>
<evidence type="ECO:0000256" key="6">
    <source>
        <dbReference type="ARBA" id="ARBA00022741"/>
    </source>
</evidence>
<dbReference type="SUPFAM" id="SSF52540">
    <property type="entry name" value="P-loop containing nucleoside triphosphate hydrolases"/>
    <property type="match status" value="1"/>
</dbReference>
<comment type="similarity">
    <text evidence="2">Belongs to the APS kinase family.</text>
</comment>
<dbReference type="PANTHER" id="PTHR47260">
    <property type="entry name" value="UPF0644 PROTEIN PB2B4.06"/>
    <property type="match status" value="1"/>
</dbReference>
<dbReference type="Proteomes" id="UP000574317">
    <property type="component" value="Unassembled WGS sequence"/>
</dbReference>
<dbReference type="CDD" id="cd02027">
    <property type="entry name" value="APSK"/>
    <property type="match status" value="1"/>
</dbReference>
<evidence type="ECO:0000256" key="1">
    <source>
        <dbReference type="ARBA" id="ARBA00004806"/>
    </source>
</evidence>
<dbReference type="NCBIfam" id="TIGR00455">
    <property type="entry name" value="apsK"/>
    <property type="match status" value="1"/>
</dbReference>
<evidence type="ECO:0000313" key="15">
    <source>
        <dbReference type="Proteomes" id="UP000574317"/>
    </source>
</evidence>
<reference evidence="14 15" key="1">
    <citation type="submission" date="2020-05" db="EMBL/GenBank/DDBJ databases">
        <title>Identification and distribution of gene clusters putatively required for synthesis of sphingolipid metabolism inhibitors in phylogenetically diverse species of the filamentous fungus Fusarium.</title>
        <authorList>
            <person name="Kim H.-S."/>
            <person name="Busman M."/>
            <person name="Brown D.W."/>
            <person name="Divon H."/>
            <person name="Uhlig S."/>
            <person name="Proctor R.H."/>
        </authorList>
    </citation>
    <scope>NUCLEOTIDE SEQUENCE [LARGE SCALE GENOMIC DNA]</scope>
    <source>
        <strain evidence="14 15">NRRL 25196</strain>
    </source>
</reference>
<dbReference type="PANTHER" id="PTHR47260:SF7">
    <property type="entry name" value="THIOESTERASE FAMILY PROTEIN (AFU_ORTHOLOGUE AFUA_1G10800)"/>
    <property type="match status" value="1"/>
</dbReference>
<evidence type="ECO:0000256" key="3">
    <source>
        <dbReference type="ARBA" id="ARBA00012121"/>
    </source>
</evidence>
<keyword evidence="9" id="KW-0198">Cysteine biosynthesis</keyword>
<evidence type="ECO:0000256" key="10">
    <source>
        <dbReference type="ARBA" id="ARBA00029724"/>
    </source>
</evidence>
<keyword evidence="8" id="KW-0067">ATP-binding</keyword>
<dbReference type="Gene3D" id="3.40.50.300">
    <property type="entry name" value="P-loop containing nucleotide triphosphate hydrolases"/>
    <property type="match status" value="1"/>
</dbReference>
<dbReference type="AlphaFoldDB" id="A0A8H5JHK9"/>
<evidence type="ECO:0000256" key="7">
    <source>
        <dbReference type="ARBA" id="ARBA00022777"/>
    </source>
</evidence>
<organism evidence="14 15">
    <name type="scientific">Fusarium napiforme</name>
    <dbReference type="NCBI Taxonomy" id="42672"/>
    <lineage>
        <taxon>Eukaryota</taxon>
        <taxon>Fungi</taxon>
        <taxon>Dikarya</taxon>
        <taxon>Ascomycota</taxon>
        <taxon>Pezizomycotina</taxon>
        <taxon>Sordariomycetes</taxon>
        <taxon>Hypocreomycetidae</taxon>
        <taxon>Hypocreales</taxon>
        <taxon>Nectriaceae</taxon>
        <taxon>Fusarium</taxon>
        <taxon>Fusarium fujikuroi species complex</taxon>
    </lineage>
</organism>